<dbReference type="EMBL" id="CP020100">
    <property type="protein sequence ID" value="AQZ96215.1"/>
    <property type="molecule type" value="Genomic_DNA"/>
</dbReference>
<dbReference type="AlphaFoldDB" id="A0A1V0B8F3"/>
<reference evidence="1 2" key="1">
    <citation type="submission" date="2017-03" db="EMBL/GenBank/DDBJ databases">
        <title>Complete genome sequence of the novel DNRA strain Pseudomonas sp. S-6-2 isolated from Chinese polluted river sediment. Journal of Biotechnology.</title>
        <authorList>
            <person name="Li J."/>
            <person name="Xiang F."/>
            <person name="Wang L."/>
            <person name="Xi L."/>
            <person name="Liu J."/>
        </authorList>
    </citation>
    <scope>NUCLEOTIDE SEQUENCE [LARGE SCALE GENOMIC DNA]</scope>
    <source>
        <strain evidence="1 2">S-6-2</strain>
    </source>
</reference>
<dbReference type="KEGG" id="ppha:BVH74_16295"/>
<evidence type="ECO:0000313" key="1">
    <source>
        <dbReference type="EMBL" id="AQZ96215.1"/>
    </source>
</evidence>
<organism evidence="1 2">
    <name type="scientific">Halopseudomonas phragmitis</name>
    <dbReference type="NCBI Taxonomy" id="1931241"/>
    <lineage>
        <taxon>Bacteria</taxon>
        <taxon>Pseudomonadati</taxon>
        <taxon>Pseudomonadota</taxon>
        <taxon>Gammaproteobacteria</taxon>
        <taxon>Pseudomonadales</taxon>
        <taxon>Pseudomonadaceae</taxon>
        <taxon>Halopseudomonas</taxon>
    </lineage>
</organism>
<dbReference type="STRING" id="1931241.BVH74_16295"/>
<sequence>MGQAVHPKMTAVPQRSMTRLAFAWLLLCAMLFGLNATALGVQAGAGNGFVSQAEQLFFASHADNIRLINDTRSTSPTSDGLPDLLEQALIAALILTAPAHRASFPYVTQHANLPAAAHYLRPSPRAPPAV</sequence>
<proteinExistence type="predicted"/>
<protein>
    <submittedName>
        <fullName evidence="1">Uncharacterized protein</fullName>
    </submittedName>
</protein>
<name>A0A1V0B8F3_9GAMM</name>
<accession>A0A1V0B8F3</accession>
<dbReference type="Proteomes" id="UP000243488">
    <property type="component" value="Chromosome"/>
</dbReference>
<evidence type="ECO:0000313" key="2">
    <source>
        <dbReference type="Proteomes" id="UP000243488"/>
    </source>
</evidence>
<gene>
    <name evidence="1" type="ORF">BVH74_16295</name>
</gene>
<keyword evidence="2" id="KW-1185">Reference proteome</keyword>